<accession>A0A369A6Z4</accession>
<evidence type="ECO:0000313" key="8">
    <source>
        <dbReference type="Proteomes" id="UP000253517"/>
    </source>
</evidence>
<reference evidence="7 8" key="1">
    <citation type="submission" date="2018-07" db="EMBL/GenBank/DDBJ databases">
        <title>Genomic Encyclopedia of Type Strains, Phase IV (KMG-IV): sequencing the most valuable type-strain genomes for metagenomic binning, comparative biology and taxonomic classification.</title>
        <authorList>
            <person name="Goeker M."/>
        </authorList>
    </citation>
    <scope>NUCLEOTIDE SEQUENCE [LARGE SCALE GENOMIC DNA]</scope>
    <source>
        <strain evidence="7 8">DSM 21410</strain>
    </source>
</reference>
<feature type="domain" description="Calcineurin-like phosphoesterase" evidence="6">
    <location>
        <begin position="9"/>
        <end position="207"/>
    </location>
</feature>
<evidence type="ECO:0000313" key="7">
    <source>
        <dbReference type="EMBL" id="RCX05122.1"/>
    </source>
</evidence>
<dbReference type="Proteomes" id="UP000253517">
    <property type="component" value="Unassembled WGS sequence"/>
</dbReference>
<dbReference type="InterPro" id="IPR043461">
    <property type="entry name" value="LpxH-like"/>
</dbReference>
<name>A0A369A6Z4_9FLAO</name>
<dbReference type="GO" id="GO:0046872">
    <property type="term" value="F:metal ion binding"/>
    <property type="evidence" value="ECO:0007669"/>
    <property type="project" value="UniProtKB-KW"/>
</dbReference>
<evidence type="ECO:0000256" key="4">
    <source>
        <dbReference type="ARBA" id="ARBA00023136"/>
    </source>
</evidence>
<keyword evidence="4" id="KW-0472">Membrane</keyword>
<keyword evidence="8" id="KW-1185">Reference proteome</keyword>
<protein>
    <submittedName>
        <fullName evidence="7">UDP-2,3-diacylglucosamine pyrophosphatase LpxH</fullName>
    </submittedName>
</protein>
<comment type="caution">
    <text evidence="7">The sequence shown here is derived from an EMBL/GenBank/DDBJ whole genome shotgun (WGS) entry which is preliminary data.</text>
</comment>
<evidence type="ECO:0000256" key="2">
    <source>
        <dbReference type="ARBA" id="ARBA00022519"/>
    </source>
</evidence>
<sequence>MEKRREVSLVVLSDVHLGTYGCRAKELHKYLKSIRPQILVLNGDIIDIWNFRKSYFPASHLKVIKQVINLMSKGTNVYYLTGNHDEMLRKFSEFSMGNFTLADKLVIDLDGGRKAWIFHGDVFDASIQNAKWLAKLGGWGYDVLIMINSLVNYLLEKMGREKYSLSKKIKNSVKKAVKYITDFERTAAELAIDNGMDYVICGHIHQPQMREVINKKGKTIYLNSGDWVENLTSLEYREGEWHIFRFEEEFCEEENSTDEPDLDPIDLDRLWLRIAAFQPEVR</sequence>
<dbReference type="AlphaFoldDB" id="A0A369A6Z4"/>
<dbReference type="Gene3D" id="3.60.21.10">
    <property type="match status" value="1"/>
</dbReference>
<dbReference type="EMBL" id="QPJS01000001">
    <property type="protein sequence ID" value="RCX05122.1"/>
    <property type="molecule type" value="Genomic_DNA"/>
</dbReference>
<dbReference type="PANTHER" id="PTHR34990:SF2">
    <property type="entry name" value="BLL8164 PROTEIN"/>
    <property type="match status" value="1"/>
</dbReference>
<gene>
    <name evidence="7" type="ORF">DES35_101402</name>
</gene>
<keyword evidence="3" id="KW-0479">Metal-binding</keyword>
<dbReference type="InterPro" id="IPR004843">
    <property type="entry name" value="Calcineurin-like_PHP"/>
</dbReference>
<dbReference type="GO" id="GO:0008758">
    <property type="term" value="F:UDP-2,3-diacylglucosamine hydrolase activity"/>
    <property type="evidence" value="ECO:0007669"/>
    <property type="project" value="TreeGrafter"/>
</dbReference>
<dbReference type="GO" id="GO:0016020">
    <property type="term" value="C:membrane"/>
    <property type="evidence" value="ECO:0007669"/>
    <property type="project" value="GOC"/>
</dbReference>
<keyword evidence="5" id="KW-0464">Manganese</keyword>
<proteinExistence type="predicted"/>
<organism evidence="7 8">
    <name type="scientific">Schleiferia thermophila</name>
    <dbReference type="NCBI Taxonomy" id="884107"/>
    <lineage>
        <taxon>Bacteria</taxon>
        <taxon>Pseudomonadati</taxon>
        <taxon>Bacteroidota</taxon>
        <taxon>Flavobacteriia</taxon>
        <taxon>Flavobacteriales</taxon>
        <taxon>Schleiferiaceae</taxon>
        <taxon>Schleiferia</taxon>
    </lineage>
</organism>
<dbReference type="SUPFAM" id="SSF56300">
    <property type="entry name" value="Metallo-dependent phosphatases"/>
    <property type="match status" value="1"/>
</dbReference>
<evidence type="ECO:0000256" key="5">
    <source>
        <dbReference type="ARBA" id="ARBA00023211"/>
    </source>
</evidence>
<dbReference type="RefSeq" id="WP_037360887.1">
    <property type="nucleotide sequence ID" value="NZ_BHZF01000001.1"/>
</dbReference>
<dbReference type="GO" id="GO:0009245">
    <property type="term" value="P:lipid A biosynthetic process"/>
    <property type="evidence" value="ECO:0007669"/>
    <property type="project" value="TreeGrafter"/>
</dbReference>
<dbReference type="InterPro" id="IPR029052">
    <property type="entry name" value="Metallo-depent_PP-like"/>
</dbReference>
<evidence type="ECO:0000256" key="1">
    <source>
        <dbReference type="ARBA" id="ARBA00022475"/>
    </source>
</evidence>
<keyword evidence="2" id="KW-0997">Cell inner membrane</keyword>
<dbReference type="Pfam" id="PF00149">
    <property type="entry name" value="Metallophos"/>
    <property type="match status" value="1"/>
</dbReference>
<dbReference type="CDD" id="cd07398">
    <property type="entry name" value="MPP_YbbF-LpxH"/>
    <property type="match status" value="1"/>
</dbReference>
<dbReference type="PANTHER" id="PTHR34990">
    <property type="entry name" value="UDP-2,3-DIACYLGLUCOSAMINE HYDROLASE-RELATED"/>
    <property type="match status" value="1"/>
</dbReference>
<evidence type="ECO:0000259" key="6">
    <source>
        <dbReference type="Pfam" id="PF00149"/>
    </source>
</evidence>
<evidence type="ECO:0000256" key="3">
    <source>
        <dbReference type="ARBA" id="ARBA00022723"/>
    </source>
</evidence>
<keyword evidence="1" id="KW-1003">Cell membrane</keyword>